<evidence type="ECO:0000313" key="14">
    <source>
        <dbReference type="Proteomes" id="UP000799441"/>
    </source>
</evidence>
<dbReference type="PRINTS" id="PR00457">
    <property type="entry name" value="ANPEROXIDASE"/>
</dbReference>
<dbReference type="PROSITE" id="PS50292">
    <property type="entry name" value="PEROXIDASE_3"/>
    <property type="match status" value="1"/>
</dbReference>
<evidence type="ECO:0000256" key="2">
    <source>
        <dbReference type="ARBA" id="ARBA00011881"/>
    </source>
</evidence>
<dbReference type="InterPro" id="IPR010255">
    <property type="entry name" value="Haem_peroxidase_sf"/>
</dbReference>
<evidence type="ECO:0000256" key="4">
    <source>
        <dbReference type="ARBA" id="ARBA00022559"/>
    </source>
</evidence>
<dbReference type="GO" id="GO:0020037">
    <property type="term" value="F:heme binding"/>
    <property type="evidence" value="ECO:0007669"/>
    <property type="project" value="InterPro"/>
</dbReference>
<dbReference type="CDD" id="cd09817">
    <property type="entry name" value="linoleate_diol_synthase_like"/>
    <property type="match status" value="1"/>
</dbReference>
<accession>A0A9P4Q2U6</accession>
<keyword evidence="9 11" id="KW-0408">Iron</keyword>
<feature type="region of interest" description="Disordered" evidence="12">
    <location>
        <begin position="18"/>
        <end position="54"/>
    </location>
</feature>
<dbReference type="Proteomes" id="UP000799441">
    <property type="component" value="Unassembled WGS sequence"/>
</dbReference>
<feature type="compositionally biased region" description="Polar residues" evidence="12">
    <location>
        <begin position="23"/>
        <end position="35"/>
    </location>
</feature>
<dbReference type="GO" id="GO:0004601">
    <property type="term" value="F:peroxidase activity"/>
    <property type="evidence" value="ECO:0007669"/>
    <property type="project" value="UniProtKB-KW"/>
</dbReference>
<evidence type="ECO:0000256" key="11">
    <source>
        <dbReference type="PIRSR" id="PIRSR619791-2"/>
    </source>
</evidence>
<organism evidence="13 14">
    <name type="scientific">Polychaeton citri CBS 116435</name>
    <dbReference type="NCBI Taxonomy" id="1314669"/>
    <lineage>
        <taxon>Eukaryota</taxon>
        <taxon>Fungi</taxon>
        <taxon>Dikarya</taxon>
        <taxon>Ascomycota</taxon>
        <taxon>Pezizomycotina</taxon>
        <taxon>Dothideomycetes</taxon>
        <taxon>Dothideomycetidae</taxon>
        <taxon>Capnodiales</taxon>
        <taxon>Capnodiaceae</taxon>
        <taxon>Polychaeton</taxon>
    </lineage>
</organism>
<gene>
    <name evidence="13" type="ORF">K431DRAFT_136096</name>
</gene>
<dbReference type="InterPro" id="IPR034812">
    <property type="entry name" value="Ppo-like_N"/>
</dbReference>
<dbReference type="EMBL" id="MU003824">
    <property type="protein sequence ID" value="KAF2718505.1"/>
    <property type="molecule type" value="Genomic_DNA"/>
</dbReference>
<dbReference type="SUPFAM" id="SSF48264">
    <property type="entry name" value="Cytochrome P450"/>
    <property type="match status" value="1"/>
</dbReference>
<protein>
    <recommendedName>
        <fullName evidence="3">linoleate 8R-lipoxygenase</fullName>
        <ecNumber evidence="3">1.13.11.60</ecNumber>
    </recommendedName>
</protein>
<dbReference type="GO" id="GO:0006631">
    <property type="term" value="P:fatty acid metabolic process"/>
    <property type="evidence" value="ECO:0007669"/>
    <property type="project" value="UniProtKB-ARBA"/>
</dbReference>
<dbReference type="EC" id="1.13.11.60" evidence="3"/>
<dbReference type="OrthoDB" id="823504at2759"/>
<dbReference type="InterPro" id="IPR017972">
    <property type="entry name" value="Cyt_P450_CS"/>
</dbReference>
<dbReference type="PROSITE" id="PS00086">
    <property type="entry name" value="CYTOCHROME_P450"/>
    <property type="match status" value="1"/>
</dbReference>
<dbReference type="GO" id="GO:0016705">
    <property type="term" value="F:oxidoreductase activity, acting on paired donors, with incorporation or reduction of molecular oxygen"/>
    <property type="evidence" value="ECO:0007669"/>
    <property type="project" value="InterPro"/>
</dbReference>
<name>A0A9P4Q2U6_9PEZI</name>
<dbReference type="Pfam" id="PF03098">
    <property type="entry name" value="An_peroxidase"/>
    <property type="match status" value="1"/>
</dbReference>
<keyword evidence="8" id="KW-0560">Oxidoreductase</keyword>
<reference evidence="13" key="1">
    <citation type="journal article" date="2020" name="Stud. Mycol.">
        <title>101 Dothideomycetes genomes: a test case for predicting lifestyles and emergence of pathogens.</title>
        <authorList>
            <person name="Haridas S."/>
            <person name="Albert R."/>
            <person name="Binder M."/>
            <person name="Bloem J."/>
            <person name="Labutti K."/>
            <person name="Salamov A."/>
            <person name="Andreopoulos B."/>
            <person name="Baker S."/>
            <person name="Barry K."/>
            <person name="Bills G."/>
            <person name="Bluhm B."/>
            <person name="Cannon C."/>
            <person name="Castanera R."/>
            <person name="Culley D."/>
            <person name="Daum C."/>
            <person name="Ezra D."/>
            <person name="Gonzalez J."/>
            <person name="Henrissat B."/>
            <person name="Kuo A."/>
            <person name="Liang C."/>
            <person name="Lipzen A."/>
            <person name="Lutzoni F."/>
            <person name="Magnuson J."/>
            <person name="Mondo S."/>
            <person name="Nolan M."/>
            <person name="Ohm R."/>
            <person name="Pangilinan J."/>
            <person name="Park H.-J."/>
            <person name="Ramirez L."/>
            <person name="Alfaro M."/>
            <person name="Sun H."/>
            <person name="Tritt A."/>
            <person name="Yoshinaga Y."/>
            <person name="Zwiers L.-H."/>
            <person name="Turgeon B."/>
            <person name="Goodwin S."/>
            <person name="Spatafora J."/>
            <person name="Crous P."/>
            <person name="Grigoriev I."/>
        </authorList>
    </citation>
    <scope>NUCLEOTIDE SEQUENCE</scope>
    <source>
        <strain evidence="13">CBS 116435</strain>
    </source>
</reference>
<dbReference type="GO" id="GO:0006979">
    <property type="term" value="P:response to oxidative stress"/>
    <property type="evidence" value="ECO:0007669"/>
    <property type="project" value="InterPro"/>
</dbReference>
<keyword evidence="7" id="KW-0223">Dioxygenase</keyword>
<comment type="catalytic activity">
    <reaction evidence="1">
        <text>(9Z,12Z)-octadecadienoate + O2 = (8R,9Z,12Z)-8-hydroperoxyoctadeca-9,12-dienoate</text>
        <dbReference type="Rhea" id="RHEA:25395"/>
        <dbReference type="ChEBI" id="CHEBI:15379"/>
        <dbReference type="ChEBI" id="CHEBI:30245"/>
        <dbReference type="ChEBI" id="CHEBI:58659"/>
        <dbReference type="EC" id="1.13.11.60"/>
    </reaction>
</comment>
<evidence type="ECO:0000256" key="5">
    <source>
        <dbReference type="ARBA" id="ARBA00022617"/>
    </source>
</evidence>
<dbReference type="InterPro" id="IPR001128">
    <property type="entry name" value="Cyt_P450"/>
</dbReference>
<evidence type="ECO:0000256" key="1">
    <source>
        <dbReference type="ARBA" id="ARBA00000699"/>
    </source>
</evidence>
<dbReference type="GO" id="GO:0016853">
    <property type="term" value="F:isomerase activity"/>
    <property type="evidence" value="ECO:0007669"/>
    <property type="project" value="UniProtKB-KW"/>
</dbReference>
<dbReference type="InterPro" id="IPR019791">
    <property type="entry name" value="Haem_peroxidase_animal"/>
</dbReference>
<evidence type="ECO:0000256" key="9">
    <source>
        <dbReference type="ARBA" id="ARBA00023004"/>
    </source>
</evidence>
<dbReference type="Gene3D" id="1.10.640.10">
    <property type="entry name" value="Haem peroxidase domain superfamily, animal type"/>
    <property type="match status" value="1"/>
</dbReference>
<dbReference type="AlphaFoldDB" id="A0A9P4Q2U6"/>
<evidence type="ECO:0000256" key="3">
    <source>
        <dbReference type="ARBA" id="ARBA00013239"/>
    </source>
</evidence>
<evidence type="ECO:0000256" key="8">
    <source>
        <dbReference type="ARBA" id="ARBA00023002"/>
    </source>
</evidence>
<dbReference type="GO" id="GO:0005506">
    <property type="term" value="F:iron ion binding"/>
    <property type="evidence" value="ECO:0007669"/>
    <property type="project" value="InterPro"/>
</dbReference>
<dbReference type="CDD" id="cd20612">
    <property type="entry name" value="CYP_LDS-like_C"/>
    <property type="match status" value="1"/>
</dbReference>
<dbReference type="SUPFAM" id="SSF48113">
    <property type="entry name" value="Heme-dependent peroxidases"/>
    <property type="match status" value="1"/>
</dbReference>
<keyword evidence="4 13" id="KW-0575">Peroxidase</keyword>
<feature type="binding site" description="axial binding residue" evidence="11">
    <location>
        <position position="429"/>
    </location>
    <ligand>
        <name>heme b</name>
        <dbReference type="ChEBI" id="CHEBI:60344"/>
    </ligand>
    <ligandPart>
        <name>Fe</name>
        <dbReference type="ChEBI" id="CHEBI:18248"/>
    </ligandPart>
</feature>
<keyword evidence="5 11" id="KW-0349">Heme</keyword>
<keyword evidence="14" id="KW-1185">Reference proteome</keyword>
<dbReference type="Pfam" id="PF00067">
    <property type="entry name" value="p450"/>
    <property type="match status" value="1"/>
</dbReference>
<proteinExistence type="predicted"/>
<dbReference type="InterPro" id="IPR037120">
    <property type="entry name" value="Haem_peroxidase_sf_animal"/>
</dbReference>
<dbReference type="InterPro" id="IPR036396">
    <property type="entry name" value="Cyt_P450_sf"/>
</dbReference>
<keyword evidence="10" id="KW-0413">Isomerase</keyword>
<dbReference type="GO" id="GO:0004497">
    <property type="term" value="F:monooxygenase activity"/>
    <property type="evidence" value="ECO:0007669"/>
    <property type="project" value="InterPro"/>
</dbReference>
<dbReference type="PANTHER" id="PTHR11903">
    <property type="entry name" value="PROSTAGLANDIN G/H SYNTHASE"/>
    <property type="match status" value="1"/>
</dbReference>
<comment type="caution">
    <text evidence="13">The sequence shown here is derived from an EMBL/GenBank/DDBJ whole genome shotgun (WGS) entry which is preliminary data.</text>
</comment>
<dbReference type="GO" id="GO:0052878">
    <property type="term" value="F:linoleate 8R-lipoxygenase activity"/>
    <property type="evidence" value="ECO:0007669"/>
    <property type="project" value="UniProtKB-EC"/>
</dbReference>
<dbReference type="Gene3D" id="1.10.630.10">
    <property type="entry name" value="Cytochrome P450"/>
    <property type="match status" value="1"/>
</dbReference>
<evidence type="ECO:0000256" key="7">
    <source>
        <dbReference type="ARBA" id="ARBA00022964"/>
    </source>
</evidence>
<dbReference type="InterPro" id="IPR050783">
    <property type="entry name" value="Oxylipin_biosynth_metab"/>
</dbReference>
<evidence type="ECO:0000256" key="6">
    <source>
        <dbReference type="ARBA" id="ARBA00022723"/>
    </source>
</evidence>
<keyword evidence="6 11" id="KW-0479">Metal-binding</keyword>
<evidence type="ECO:0000256" key="12">
    <source>
        <dbReference type="SAM" id="MobiDB-lite"/>
    </source>
</evidence>
<dbReference type="PANTHER" id="PTHR11903:SF37">
    <property type="entry name" value="PSI-PRODUCING OXYGENASE A"/>
    <property type="match status" value="1"/>
</dbReference>
<evidence type="ECO:0000256" key="10">
    <source>
        <dbReference type="ARBA" id="ARBA00023235"/>
    </source>
</evidence>
<comment type="subunit">
    <text evidence="2">Homotetramer.</text>
</comment>
<evidence type="ECO:0000313" key="13">
    <source>
        <dbReference type="EMBL" id="KAF2718505.1"/>
    </source>
</evidence>
<sequence length="1189" mass="133345">MIMGWTVMDALPHPSHLTPRFLSRSNSSQQLNGSKKSSEIANGRPPPEPQESTLSEYVEKFRNSVEEMSTLLRAMKKPLPEQTCDGTYLPADEDEGSLGQFEDLFVDVFHLNIRDLYHLLQVFGKAKLSEPIDDRKYLMEKLIQAAAKLPDRGIGKRITDTFLTVLYDDLEHPPKTLLGEGNQFRMPDGSGNNCYIPDIGRAGAPYARTVASKTKLPGALPDPGLLFDSLLARKEPTKHPNRISSMLFYLASIIIHDIFKTDHKDYRISNTSSYLDLAPLYGSTWVEQKTMRTFKDGTIKPDSFAETRLLSFPPGVGALLILFNRFHNYVVGQLAVINQDNRFSDRDATVERYGEKLNRRDDDLFQTARLVTCGLYVNIVLIDYVRTILNLNRSNSNWQLNPRVDIPNGPPQATGNQVSAEFNLVYRWHAAISDRDDKWTQDLFKQYWPGKDYSTIPELEIVKDLGHMEYELKKMDPMDRAFPPLEKETLHRQTEGPYKGSFRDDDIAAIITAGIEDCANAFGPQQIPLVMRSIEILGIQQARSWNMATLNEFRKHFALAPHKTFEDITQNHDVAEALKHLYDTPDSVELYPGLIVEDPKEPMLPGSGLCPGYTISRGVLSDAVALVRGDRFYTTSYTPSALTNFGFQEASSDVSIDNGCVLYKLLLRGLPYNYDPQSVYAHYPFTVPSEMQTVLEELNKAHKYDFTEPKPIGKPSVIFGYDAAKRIINDQEGFKVGWTKAMEFLMGPKVADFCLAGDEPSNAISRERMEKAIYLSDSTTQHSSRDVPTGQEEWLNEVRSFYTHKTLDLLQEKSHNLGSLNRVDLVRDVGNLVHVHFVSAMFALTLKTEQSPHGIFTEYEFYLIMAAIFATIFFDDDPVKSFPLRQQSYEATQKLGNIVQLQVASVMKTGDFVAELSEGVLPPSPYLKSYGIHMIRRLCKSETDVSGLVWGNILGTIGAMVANQGQLWSQALDYFMSSAEGQRHFCAVSELAKQDTPEADDKILHYFLEAARLSGESGIMRTVANDTSVPDKNGAYEKTWTLKAGDRVMINLKAASRDPAAFPNPDELDLTRPVESYILFGSGSHQCLGLPMTLTALSTVLKVVAAQCENLRPATVAVGKRNEPSSIKKTVHEFFPSSLQVIPESWHYHGFLSEDWDMELPFPSSLKVVWDGPALRSGGTQVSSGNEGP</sequence>